<dbReference type="RefSeq" id="WP_003165193.1">
    <property type="nucleotide sequence ID" value="NZ_BJNC01000036.1"/>
</dbReference>
<dbReference type="EMBL" id="CP035093">
    <property type="protein sequence ID" value="QAT15239.1"/>
    <property type="molecule type" value="Genomic_DNA"/>
</dbReference>
<evidence type="ECO:0000313" key="7">
    <source>
        <dbReference type="EMBL" id="SPU46184.1"/>
    </source>
</evidence>
<accession>A0A246KNI1</accession>
<proteinExistence type="predicted"/>
<dbReference type="EMBL" id="UAQM01000030">
    <property type="protein sequence ID" value="SPU46184.1"/>
    <property type="molecule type" value="Genomic_DNA"/>
</dbReference>
<dbReference type="SUPFAM" id="SSF46689">
    <property type="entry name" value="Homeodomain-like"/>
    <property type="match status" value="2"/>
</dbReference>
<sequence>MVPRRPVLIDFADDPPPLFEVRQGLSFDGFHIAQGTLAPNPGCQLGAPQMTAVIHEGAPFLFEWRRPDSGRLEQTEVRAGGIHINAGNRPFYQRWTGHQRILVMAFDRALVEQVGSAFGGKTDADIETVIGVRDLEIEAVGHRLRRELDQSSPSGGLVVQAAATLLLVHLFRNYSRPLGAERPAKGGLDPRRLSRVLDYIDTNISDDITLGSLAKVAGLSANHFSACFKAATGMPPYRFLLRRRLDRAVEYLVTTDRTISDIAHELRFPSHAHMSTHFKRFLGTQPSSLRREWRARTEPLDTTRSATGGC</sequence>
<dbReference type="Proteomes" id="UP000250358">
    <property type="component" value="Unassembled WGS sequence"/>
</dbReference>
<dbReference type="KEGG" id="bdm:EQG53_13270"/>
<evidence type="ECO:0000256" key="2">
    <source>
        <dbReference type="ARBA" id="ARBA00023125"/>
    </source>
</evidence>
<reference evidence="7 8" key="1">
    <citation type="submission" date="2018-06" db="EMBL/GenBank/DDBJ databases">
        <authorList>
            <consortium name="Pathogen Informatics"/>
            <person name="Doyle S."/>
        </authorList>
    </citation>
    <scope>NUCLEOTIDE SEQUENCE [LARGE SCALE GENOMIC DNA]</scope>
    <source>
        <strain evidence="7 8">NCTC11165</strain>
    </source>
</reference>
<dbReference type="PANTHER" id="PTHR46796:SF6">
    <property type="entry name" value="ARAC SUBFAMILY"/>
    <property type="match status" value="1"/>
</dbReference>
<gene>
    <name evidence="7" type="primary">btr</name>
    <name evidence="5" type="ORF">EQG53_13270</name>
    <name evidence="6" type="ORF">I6H83_09195</name>
    <name evidence="7" type="ORF">NCTC11165_02512</name>
</gene>
<keyword evidence="10" id="KW-1185">Reference proteome</keyword>
<keyword evidence="2" id="KW-0238">DNA-binding</keyword>
<protein>
    <submittedName>
        <fullName evidence="5">AraC family transcriptional regulator</fullName>
    </submittedName>
    <submittedName>
        <fullName evidence="7">Bacillibactin transport regulator</fullName>
    </submittedName>
    <submittedName>
        <fullName evidence="6">Helix-turn-helix transcriptional regulator</fullName>
    </submittedName>
</protein>
<dbReference type="Pfam" id="PF12833">
    <property type="entry name" value="HTH_18"/>
    <property type="match status" value="1"/>
</dbReference>
<evidence type="ECO:0000313" key="10">
    <source>
        <dbReference type="Proteomes" id="UP000596117"/>
    </source>
</evidence>
<dbReference type="AlphaFoldDB" id="A0A246KNI1"/>
<evidence type="ECO:0000256" key="3">
    <source>
        <dbReference type="ARBA" id="ARBA00023163"/>
    </source>
</evidence>
<name>A0A246KNI1_BREDI</name>
<dbReference type="PANTHER" id="PTHR46796">
    <property type="entry name" value="HTH-TYPE TRANSCRIPTIONAL ACTIVATOR RHAS-RELATED"/>
    <property type="match status" value="1"/>
</dbReference>
<dbReference type="GO" id="GO:0043565">
    <property type="term" value="F:sequence-specific DNA binding"/>
    <property type="evidence" value="ECO:0007669"/>
    <property type="project" value="InterPro"/>
</dbReference>
<dbReference type="GeneID" id="56576775"/>
<dbReference type="Gene3D" id="1.10.10.60">
    <property type="entry name" value="Homeodomain-like"/>
    <property type="match status" value="2"/>
</dbReference>
<dbReference type="GO" id="GO:0003700">
    <property type="term" value="F:DNA-binding transcription factor activity"/>
    <property type="evidence" value="ECO:0007669"/>
    <property type="project" value="InterPro"/>
</dbReference>
<dbReference type="EMBL" id="CP066026">
    <property type="protein sequence ID" value="QQB87377.1"/>
    <property type="molecule type" value="Genomic_DNA"/>
</dbReference>
<dbReference type="InterPro" id="IPR050204">
    <property type="entry name" value="AraC_XylS_family_regulators"/>
</dbReference>
<evidence type="ECO:0000313" key="9">
    <source>
        <dbReference type="Proteomes" id="UP000287388"/>
    </source>
</evidence>
<evidence type="ECO:0000313" key="8">
    <source>
        <dbReference type="Proteomes" id="UP000250358"/>
    </source>
</evidence>
<evidence type="ECO:0000256" key="1">
    <source>
        <dbReference type="ARBA" id="ARBA00023015"/>
    </source>
</evidence>
<evidence type="ECO:0000313" key="6">
    <source>
        <dbReference type="EMBL" id="QQB87377.1"/>
    </source>
</evidence>
<dbReference type="InterPro" id="IPR018060">
    <property type="entry name" value="HTH_AraC"/>
</dbReference>
<reference evidence="5 9" key="2">
    <citation type="submission" date="2019-01" db="EMBL/GenBank/DDBJ databases">
        <title>Brevundimonas diminuta Genome sequencing and assembly.</title>
        <authorList>
            <person name="Chen H."/>
        </authorList>
    </citation>
    <scope>NUCLEOTIDE SEQUENCE [LARGE SCALE GENOMIC DNA]</scope>
    <source>
        <strain evidence="5">ATCC</strain>
        <strain evidence="9">ATCC(B) 19146</strain>
    </source>
</reference>
<dbReference type="SMART" id="SM00342">
    <property type="entry name" value="HTH_ARAC"/>
    <property type="match status" value="1"/>
</dbReference>
<evidence type="ECO:0000259" key="4">
    <source>
        <dbReference type="PROSITE" id="PS01124"/>
    </source>
</evidence>
<dbReference type="Proteomes" id="UP000287388">
    <property type="component" value="Chromosome"/>
</dbReference>
<evidence type="ECO:0000313" key="5">
    <source>
        <dbReference type="EMBL" id="QAT15239.1"/>
    </source>
</evidence>
<dbReference type="InterPro" id="IPR009057">
    <property type="entry name" value="Homeodomain-like_sf"/>
</dbReference>
<organism evidence="7 8">
    <name type="scientific">Brevundimonas diminuta</name>
    <name type="common">Pseudomonas diminuta</name>
    <dbReference type="NCBI Taxonomy" id="293"/>
    <lineage>
        <taxon>Bacteria</taxon>
        <taxon>Pseudomonadati</taxon>
        <taxon>Pseudomonadota</taxon>
        <taxon>Alphaproteobacteria</taxon>
        <taxon>Caulobacterales</taxon>
        <taxon>Caulobacteraceae</taxon>
        <taxon>Brevundimonas</taxon>
    </lineage>
</organism>
<keyword evidence="1" id="KW-0805">Transcription regulation</keyword>
<feature type="domain" description="HTH araC/xylS-type" evidence="4">
    <location>
        <begin position="194"/>
        <end position="292"/>
    </location>
</feature>
<dbReference type="Proteomes" id="UP000596117">
    <property type="component" value="Chromosome"/>
</dbReference>
<reference evidence="6 10" key="3">
    <citation type="submission" date="2020-12" db="EMBL/GenBank/DDBJ databases">
        <title>FDA dAtabase for Regulatory Grade micrObial Sequences (FDA-ARGOS): Supporting development and validation of Infectious Disease Dx tests.</title>
        <authorList>
            <person name="Kerrigan L."/>
            <person name="Long C."/>
            <person name="Tallon L."/>
            <person name="Sadzewicz L."/>
            <person name="Zhao X."/>
            <person name="Boylan J."/>
            <person name="Ott S."/>
            <person name="Bowen H."/>
            <person name="Vavikolanu K."/>
            <person name="Mehta A."/>
            <person name="Aluvathingal J."/>
            <person name="Nadendla S."/>
            <person name="Yan Y."/>
            <person name="Sichtig H."/>
        </authorList>
    </citation>
    <scope>NUCLEOTIDE SEQUENCE [LARGE SCALE GENOMIC DNA]</scope>
    <source>
        <strain evidence="6 10">FDAARGOS_1026</strain>
    </source>
</reference>
<keyword evidence="3" id="KW-0804">Transcription</keyword>
<dbReference type="PROSITE" id="PS01124">
    <property type="entry name" value="HTH_ARAC_FAMILY_2"/>
    <property type="match status" value="1"/>
</dbReference>